<feature type="transmembrane region" description="Helical" evidence="1">
    <location>
        <begin position="83"/>
        <end position="103"/>
    </location>
</feature>
<proteinExistence type="predicted"/>
<comment type="caution">
    <text evidence="3">The sequence shown here is derived from an EMBL/GenBank/DDBJ whole genome shotgun (WGS) entry which is preliminary data.</text>
</comment>
<evidence type="ECO:0000259" key="2">
    <source>
        <dbReference type="Pfam" id="PF09851"/>
    </source>
</evidence>
<dbReference type="Pfam" id="PF09851">
    <property type="entry name" value="SHOCT"/>
    <property type="match status" value="1"/>
</dbReference>
<name>R6TM29_9BACT</name>
<dbReference type="AlphaFoldDB" id="R6TM29"/>
<protein>
    <recommendedName>
        <fullName evidence="2">SHOCT domain-containing protein</fullName>
    </recommendedName>
</protein>
<gene>
    <name evidence="3" type="ORF">BN580_00772</name>
</gene>
<evidence type="ECO:0000313" key="4">
    <source>
        <dbReference type="Proteomes" id="UP000017938"/>
    </source>
</evidence>
<dbReference type="EMBL" id="CBFW010000051">
    <property type="protein sequence ID" value="CDC70814.1"/>
    <property type="molecule type" value="Genomic_DNA"/>
</dbReference>
<feature type="domain" description="SHOCT" evidence="2">
    <location>
        <begin position="310"/>
        <end position="335"/>
    </location>
</feature>
<dbReference type="Proteomes" id="UP000017938">
    <property type="component" value="Unassembled WGS sequence"/>
</dbReference>
<keyword evidence="1" id="KW-0812">Transmembrane</keyword>
<evidence type="ECO:0000256" key="1">
    <source>
        <dbReference type="SAM" id="Phobius"/>
    </source>
</evidence>
<sequence length="338" mass="36326">MNEQTDHRKEAAKEVALETVIGSAVKLPFVRVSRSGFLKKEFADSPERLDAILEAGPVQAGIPREMLSKHANKLILARTSQSSVASFAAGIPGGFAMAATIPADVMQFFGMSLRLAQELAYLYGAEDMTKDGDFDDESVRNRLILYCGVMFGVSGAISGVRVLSSQVAKVALKKLPQKALTKTFWYPIIKQIGKAVGIRVTKSTAAQGISKAIPVIGGVISGGLNFASMLPMAKRLYISLDKACFDYSDEELEADISEMENISSGNVQEAKSGIKDSIAGKIKGAGNKIGGMFRRNRSEAEQPDDIPGTIKKLSELKDAGILTQEEFDSKKADLLAKL</sequence>
<keyword evidence="1" id="KW-1133">Transmembrane helix</keyword>
<dbReference type="InterPro" id="IPR018649">
    <property type="entry name" value="SHOCT"/>
</dbReference>
<evidence type="ECO:0000313" key="3">
    <source>
        <dbReference type="EMBL" id="CDC70814.1"/>
    </source>
</evidence>
<keyword evidence="1" id="KW-0472">Membrane</keyword>
<accession>R6TM29</accession>
<reference evidence="3" key="1">
    <citation type="submission" date="2012-11" db="EMBL/GenBank/DDBJ databases">
        <title>Dependencies among metagenomic species, viruses, plasmids and units of genetic variation.</title>
        <authorList>
            <person name="Nielsen H.B."/>
            <person name="Almeida M."/>
            <person name="Juncker A.S."/>
            <person name="Rasmussen S."/>
            <person name="Li J."/>
            <person name="Sunagawa S."/>
            <person name="Plichta D."/>
            <person name="Gautier L."/>
            <person name="Le Chatelier E."/>
            <person name="Peletier E."/>
            <person name="Bonde I."/>
            <person name="Nielsen T."/>
            <person name="Manichanh C."/>
            <person name="Arumugam M."/>
            <person name="Batto J."/>
            <person name="Santos M.B.Q.D."/>
            <person name="Blom N."/>
            <person name="Borruel N."/>
            <person name="Burgdorf K.S."/>
            <person name="Boumezbeur F."/>
            <person name="Casellas F."/>
            <person name="Dore J."/>
            <person name="Guarner F."/>
            <person name="Hansen T."/>
            <person name="Hildebrand F."/>
            <person name="Kaas R.S."/>
            <person name="Kennedy S."/>
            <person name="Kristiansen K."/>
            <person name="Kultima J.R."/>
            <person name="Leonard P."/>
            <person name="Levenez F."/>
            <person name="Lund O."/>
            <person name="Moumen B."/>
            <person name="Le Paslier D."/>
            <person name="Pons N."/>
            <person name="Pedersen O."/>
            <person name="Prifti E."/>
            <person name="Qin J."/>
            <person name="Raes J."/>
            <person name="Tap J."/>
            <person name="Tims S."/>
            <person name="Ussery D.W."/>
            <person name="Yamada T."/>
            <person name="MetaHit consortium"/>
            <person name="Renault P."/>
            <person name="Sicheritz-Ponten T."/>
            <person name="Bork P."/>
            <person name="Wang J."/>
            <person name="Brunak S."/>
            <person name="Ehrlich S.D."/>
        </authorList>
    </citation>
    <scope>NUCLEOTIDE SEQUENCE [LARGE SCALE GENOMIC DNA]</scope>
</reference>
<feature type="transmembrane region" description="Helical" evidence="1">
    <location>
        <begin position="143"/>
        <end position="164"/>
    </location>
</feature>
<organism evidence="3 4">
    <name type="scientific">Candidatus Colimorpha enterica</name>
    <dbReference type="NCBI Taxonomy" id="3083063"/>
    <lineage>
        <taxon>Bacteria</taxon>
        <taxon>Pseudomonadati</taxon>
        <taxon>Bacteroidota</taxon>
        <taxon>Bacteroidia</taxon>
        <taxon>Bacteroidales</taxon>
        <taxon>Candidatus Colimorpha</taxon>
    </lineage>
</organism>